<dbReference type="GeneID" id="84894860"/>
<evidence type="ECO:0000256" key="3">
    <source>
        <dbReference type="ARBA" id="ARBA00022692"/>
    </source>
</evidence>
<dbReference type="GO" id="GO:0005886">
    <property type="term" value="C:plasma membrane"/>
    <property type="evidence" value="ECO:0007669"/>
    <property type="project" value="UniProtKB-SubCell"/>
</dbReference>
<keyword evidence="2 7" id="KW-0132">Cell division</keyword>
<reference evidence="9 11" key="3">
    <citation type="submission" date="2019-04" db="EMBL/GenBank/DDBJ databases">
        <authorList>
            <person name="Seth-Smith MB H."/>
            <person name="Seth-Smith H."/>
        </authorList>
    </citation>
    <scope>NUCLEOTIDE SEQUENCE [LARGE SCALE GENOMIC DNA]</scope>
    <source>
        <strain evidence="9">USB-603019</strain>
    </source>
</reference>
<keyword evidence="6 7" id="KW-0131">Cell cycle</keyword>
<reference evidence="8 10" key="1">
    <citation type="journal article" date="2015" name="Genome Announc.">
        <title>Complete Genome Sequences for Two Strains of a Novel Fastidious, Partially Acid-Fast, Gram-Positive Corynebacterineae Bacterium, Derived from Human Clinical Samples.</title>
        <authorList>
            <person name="Nicholson A.C."/>
            <person name="Bell M."/>
            <person name="Humrighouse B.W."/>
            <person name="McQuiston J.R."/>
        </authorList>
    </citation>
    <scope>NUCLEOTIDE SEQUENCE [LARGE SCALE GENOMIC DNA]</scope>
    <source>
        <strain evidence="8 10">X1698</strain>
    </source>
</reference>
<dbReference type="EMBL" id="CP012390">
    <property type="protein sequence ID" value="ALE19040.1"/>
    <property type="molecule type" value="Genomic_DNA"/>
</dbReference>
<keyword evidence="5 7" id="KW-0472">Membrane</keyword>
<evidence type="ECO:0000313" key="9">
    <source>
        <dbReference type="EMBL" id="VHO00665.1"/>
    </source>
</evidence>
<dbReference type="HAMAP" id="MF_00631">
    <property type="entry name" value="CrgA"/>
    <property type="match status" value="1"/>
</dbReference>
<keyword evidence="4 7" id="KW-1133">Transmembrane helix</keyword>
<organism evidence="8 10">
    <name type="scientific">Lawsonella clevelandensis</name>
    <dbReference type="NCBI Taxonomy" id="1528099"/>
    <lineage>
        <taxon>Bacteria</taxon>
        <taxon>Bacillati</taxon>
        <taxon>Actinomycetota</taxon>
        <taxon>Actinomycetes</taxon>
        <taxon>Mycobacteriales</taxon>
        <taxon>Lawsonellaceae</taxon>
        <taxon>Lawsonella</taxon>
    </lineage>
</organism>
<feature type="transmembrane region" description="Helical" evidence="7">
    <location>
        <begin position="29"/>
        <end position="52"/>
    </location>
</feature>
<dbReference type="STRING" id="1528099.AL705_04730"/>
<reference evidence="8" key="2">
    <citation type="journal article" date="2016" name="Int. J. Syst. Evol. Microbiol.">
        <title>Lawsonella clevelandensis gen. nov., sp. nov., a new member of the suborder Corynebacterineae isolated from human abscesses.</title>
        <authorList>
            <person name="Bell M.E."/>
            <person name="Bernard K.A."/>
            <person name="Harrington S.M."/>
            <person name="Patel N.B."/>
            <person name="Tucker T.A."/>
            <person name="Metcalfe M.G."/>
            <person name="McQuiston J.R."/>
        </authorList>
    </citation>
    <scope>NUCLEOTIDE SEQUENCE</scope>
    <source>
        <strain evidence="8">X1698</strain>
    </source>
</reference>
<evidence type="ECO:0000256" key="6">
    <source>
        <dbReference type="ARBA" id="ARBA00023306"/>
    </source>
</evidence>
<dbReference type="OrthoDB" id="5189646at2"/>
<name>A0A0M3TBK3_9ACTN</name>
<comment type="function">
    <text evidence="7">Involved in cell division.</text>
</comment>
<comment type="similarity">
    <text evidence="7">Belongs to the CrgA family.</text>
</comment>
<keyword evidence="3 7" id="KW-0812">Transmembrane</keyword>
<dbReference type="KEGG" id="cbq:AL705_04730"/>
<dbReference type="EMBL" id="LR584267">
    <property type="protein sequence ID" value="VHO00665.1"/>
    <property type="molecule type" value="Genomic_DNA"/>
</dbReference>
<evidence type="ECO:0000313" key="8">
    <source>
        <dbReference type="EMBL" id="ALE19040.1"/>
    </source>
</evidence>
<dbReference type="RefSeq" id="WP_053962032.1">
    <property type="nucleotide sequence ID" value="NZ_CAJPTR010000031.1"/>
</dbReference>
<keyword evidence="1 7" id="KW-1003">Cell membrane</keyword>
<dbReference type="InterPro" id="IPR009619">
    <property type="entry name" value="CrgA"/>
</dbReference>
<protein>
    <recommendedName>
        <fullName evidence="7">Cell division protein CrgA</fullName>
    </recommendedName>
</protein>
<dbReference type="GO" id="GO:0051301">
    <property type="term" value="P:cell division"/>
    <property type="evidence" value="ECO:0007669"/>
    <property type="project" value="UniProtKB-UniRule"/>
</dbReference>
<proteinExistence type="inferred from homology"/>
<dbReference type="Pfam" id="PF06781">
    <property type="entry name" value="CrgA"/>
    <property type="match status" value="1"/>
</dbReference>
<evidence type="ECO:0000256" key="7">
    <source>
        <dbReference type="HAMAP-Rule" id="MF_00631"/>
    </source>
</evidence>
<dbReference type="Proteomes" id="UP000324288">
    <property type="component" value="Chromosome"/>
</dbReference>
<sequence length="87" mass="9650">MPKSKVTKTDLSEGVSRTPVKVKQATTPIVWLVIMGICLVLGLVWIVVYYLVAGRGIIPFVDTLGAWNYAIAFGLMVIGLLMTLRWR</sequence>
<feature type="transmembrane region" description="Helical" evidence="7">
    <location>
        <begin position="64"/>
        <end position="84"/>
    </location>
</feature>
<comment type="subcellular location">
    <subcellularLocation>
        <location evidence="7">Cell membrane</location>
        <topology evidence="7">Multi-pass membrane protein</topology>
    </subcellularLocation>
</comment>
<accession>A0A0M3TBK3</accession>
<evidence type="ECO:0000256" key="1">
    <source>
        <dbReference type="ARBA" id="ARBA00022475"/>
    </source>
</evidence>
<dbReference type="NCBIfam" id="NF001194">
    <property type="entry name" value="PRK00159.1"/>
    <property type="match status" value="1"/>
</dbReference>
<keyword evidence="11" id="KW-1185">Reference proteome</keyword>
<evidence type="ECO:0000256" key="2">
    <source>
        <dbReference type="ARBA" id="ARBA00022618"/>
    </source>
</evidence>
<evidence type="ECO:0000313" key="10">
    <source>
        <dbReference type="Proteomes" id="UP000068137"/>
    </source>
</evidence>
<dbReference type="AlphaFoldDB" id="A0A0M3TBK3"/>
<dbReference type="Proteomes" id="UP000068137">
    <property type="component" value="Chromosome"/>
</dbReference>
<evidence type="ECO:0000256" key="4">
    <source>
        <dbReference type="ARBA" id="ARBA00022989"/>
    </source>
</evidence>
<evidence type="ECO:0000256" key="5">
    <source>
        <dbReference type="ARBA" id="ARBA00023136"/>
    </source>
</evidence>
<evidence type="ECO:0000313" key="11">
    <source>
        <dbReference type="Proteomes" id="UP000324288"/>
    </source>
</evidence>
<gene>
    <name evidence="7 9" type="primary">crgA</name>
    <name evidence="8" type="ORF">AL705_04730</name>
    <name evidence="9" type="ORF">LC603019_00928</name>
</gene>